<dbReference type="PANTHER" id="PTHR30294">
    <property type="entry name" value="MEMBRANE COMPONENT OF ABC TRANSPORTER YHHJ-RELATED"/>
    <property type="match status" value="1"/>
</dbReference>
<keyword evidence="7 8" id="KW-0472">Membrane</keyword>
<evidence type="ECO:0000313" key="10">
    <source>
        <dbReference type="EMBL" id="TDY61109.1"/>
    </source>
</evidence>
<keyword evidence="4" id="KW-1003">Cell membrane</keyword>
<dbReference type="EMBL" id="SORL01000010">
    <property type="protein sequence ID" value="TDY61109.1"/>
    <property type="molecule type" value="Genomic_DNA"/>
</dbReference>
<evidence type="ECO:0000256" key="3">
    <source>
        <dbReference type="ARBA" id="ARBA00022448"/>
    </source>
</evidence>
<evidence type="ECO:0000256" key="4">
    <source>
        <dbReference type="ARBA" id="ARBA00022475"/>
    </source>
</evidence>
<dbReference type="InterPro" id="IPR013525">
    <property type="entry name" value="ABC2_TM"/>
</dbReference>
<keyword evidence="3" id="KW-0813">Transport</keyword>
<feature type="transmembrane region" description="Helical" evidence="8">
    <location>
        <begin position="304"/>
        <end position="329"/>
    </location>
</feature>
<reference evidence="10 11" key="1">
    <citation type="submission" date="2019-03" db="EMBL/GenBank/DDBJ databases">
        <title>Genomic Encyclopedia of Type Strains, Phase III (KMG-III): the genomes of soil and plant-associated and newly described type strains.</title>
        <authorList>
            <person name="Whitman W."/>
        </authorList>
    </citation>
    <scope>NUCLEOTIDE SEQUENCE [LARGE SCALE GENOMIC DNA]</scope>
    <source>
        <strain evidence="10 11">CECT 8301</strain>
    </source>
</reference>
<evidence type="ECO:0000256" key="2">
    <source>
        <dbReference type="ARBA" id="ARBA00007783"/>
    </source>
</evidence>
<dbReference type="PROSITE" id="PS51012">
    <property type="entry name" value="ABC_TM2"/>
    <property type="match status" value="1"/>
</dbReference>
<dbReference type="GO" id="GO:0140359">
    <property type="term" value="F:ABC-type transporter activity"/>
    <property type="evidence" value="ECO:0007669"/>
    <property type="project" value="InterPro"/>
</dbReference>
<evidence type="ECO:0000313" key="11">
    <source>
        <dbReference type="Proteomes" id="UP000294824"/>
    </source>
</evidence>
<dbReference type="Pfam" id="PF12698">
    <property type="entry name" value="ABC2_membrane_3"/>
    <property type="match status" value="1"/>
</dbReference>
<feature type="transmembrane region" description="Helical" evidence="8">
    <location>
        <begin position="237"/>
        <end position="258"/>
    </location>
</feature>
<evidence type="ECO:0000256" key="7">
    <source>
        <dbReference type="ARBA" id="ARBA00023136"/>
    </source>
</evidence>
<dbReference type="InterPro" id="IPR051449">
    <property type="entry name" value="ABC-2_transporter_component"/>
</dbReference>
<feature type="transmembrane region" description="Helical" evidence="8">
    <location>
        <begin position="270"/>
        <end position="292"/>
    </location>
</feature>
<gene>
    <name evidence="10" type="ORF">DFQ06_3125</name>
</gene>
<accession>A0A4R8M6T9</accession>
<evidence type="ECO:0000256" key="6">
    <source>
        <dbReference type="ARBA" id="ARBA00022989"/>
    </source>
</evidence>
<evidence type="ECO:0000256" key="5">
    <source>
        <dbReference type="ARBA" id="ARBA00022692"/>
    </source>
</evidence>
<dbReference type="InterPro" id="IPR047817">
    <property type="entry name" value="ABC2_TM_bact-type"/>
</dbReference>
<evidence type="ECO:0000259" key="9">
    <source>
        <dbReference type="PROSITE" id="PS51012"/>
    </source>
</evidence>
<dbReference type="PANTHER" id="PTHR30294:SF46">
    <property type="entry name" value="ABC TRANSPORTER PERMEASE"/>
    <property type="match status" value="1"/>
</dbReference>
<feature type="transmembrane region" description="Helical" evidence="8">
    <location>
        <begin position="21"/>
        <end position="40"/>
    </location>
</feature>
<sequence>MKTILQIIIREFIRLKKRPTAWVLLFVIPIGVFFYLGAIYEEGAIKNVSIAVLDLDHTDLSRKVISNVEASPKLNIIQFLNSNDNINDIFINHPEIKGFYVIPKNFQKNILNGKQEKLLVYTNSSNIIYGNLIYKEAATFINTMSSGINLQTFKLNGIPHEKAIKMVMPIRVITKPLYNAYYNYLYYLVPGLTTVLLQMIVFLLAARSINSEYSNETYNALLNLANGSVFKIILGKLIAYTLLGLIVAIFIFSVVHPLLGIPSSESTLPFLWVVLAFVIANAMLGIMISTIFKNEAIAMDVSFVYNSPAFVFSGFTFPIMAMPAFNAWYAQLIPYTHFLNAFIKGMEMNTPFSFLIQPTVNLLVFFLVGYVITVSIFMFRNKKVAV</sequence>
<dbReference type="RefSeq" id="WP_159140089.1">
    <property type="nucleotide sequence ID" value="NZ_SORL01000010.1"/>
</dbReference>
<evidence type="ECO:0000256" key="1">
    <source>
        <dbReference type="ARBA" id="ARBA00004651"/>
    </source>
</evidence>
<proteinExistence type="inferred from homology"/>
<comment type="caution">
    <text evidence="10">The sequence shown here is derived from an EMBL/GenBank/DDBJ whole genome shotgun (WGS) entry which is preliminary data.</text>
</comment>
<dbReference type="AlphaFoldDB" id="A0A4R8M6T9"/>
<name>A0A4R8M6T9_9FLAO</name>
<feature type="domain" description="ABC transmembrane type-2" evidence="9">
    <location>
        <begin position="153"/>
        <end position="380"/>
    </location>
</feature>
<dbReference type="GO" id="GO:0005886">
    <property type="term" value="C:plasma membrane"/>
    <property type="evidence" value="ECO:0007669"/>
    <property type="project" value="UniProtKB-SubCell"/>
</dbReference>
<evidence type="ECO:0000256" key="8">
    <source>
        <dbReference type="SAM" id="Phobius"/>
    </source>
</evidence>
<organism evidence="10 11">
    <name type="scientific">Algibacter lectus</name>
    <dbReference type="NCBI Taxonomy" id="221126"/>
    <lineage>
        <taxon>Bacteria</taxon>
        <taxon>Pseudomonadati</taxon>
        <taxon>Bacteroidota</taxon>
        <taxon>Flavobacteriia</taxon>
        <taxon>Flavobacteriales</taxon>
        <taxon>Flavobacteriaceae</taxon>
        <taxon>Algibacter</taxon>
    </lineage>
</organism>
<keyword evidence="5 8" id="KW-0812">Transmembrane</keyword>
<protein>
    <submittedName>
        <fullName evidence="10">ABC-2 type transport system permease protein</fullName>
    </submittedName>
</protein>
<comment type="similarity">
    <text evidence="2">Belongs to the ABC-2 integral membrane protein family.</text>
</comment>
<keyword evidence="6 8" id="KW-1133">Transmembrane helix</keyword>
<feature type="transmembrane region" description="Helical" evidence="8">
    <location>
        <begin position="184"/>
        <end position="206"/>
    </location>
</feature>
<dbReference type="Proteomes" id="UP000294824">
    <property type="component" value="Unassembled WGS sequence"/>
</dbReference>
<dbReference type="Gene3D" id="3.40.1710.10">
    <property type="entry name" value="abc type-2 transporter like domain"/>
    <property type="match status" value="1"/>
</dbReference>
<comment type="subcellular location">
    <subcellularLocation>
        <location evidence="1">Cell membrane</location>
        <topology evidence="1">Multi-pass membrane protein</topology>
    </subcellularLocation>
</comment>
<keyword evidence="11" id="KW-1185">Reference proteome</keyword>
<feature type="transmembrane region" description="Helical" evidence="8">
    <location>
        <begin position="354"/>
        <end position="379"/>
    </location>
</feature>